<protein>
    <recommendedName>
        <fullName evidence="4">N-acetylgalactosaminide beta-1,3-galactosyltransferase</fullName>
        <ecNumber evidence="4">2.4.1.122</ecNumber>
    </recommendedName>
</protein>
<dbReference type="EC" id="2.4.1.122" evidence="4"/>
<comment type="subcellular location">
    <subcellularLocation>
        <location evidence="1">Membrane</location>
        <topology evidence="1">Single-pass type II membrane protein</topology>
    </subcellularLocation>
</comment>
<reference evidence="13 14" key="1">
    <citation type="submission" date="2019-07" db="EMBL/GenBank/DDBJ databases">
        <title>Annotation for the trematode Paragonimus westermani.</title>
        <authorList>
            <person name="Choi Y.-J."/>
        </authorList>
    </citation>
    <scope>NUCLEOTIDE SEQUENCE [LARGE SCALE GENOMIC DNA]</scope>
    <source>
        <strain evidence="13">180907_Pwestermani</strain>
    </source>
</reference>
<evidence type="ECO:0000256" key="7">
    <source>
        <dbReference type="ARBA" id="ARBA00022692"/>
    </source>
</evidence>
<name>A0A8T0DIA6_9TREM</name>
<gene>
    <name evidence="13" type="ORF">P879_01529</name>
</gene>
<keyword evidence="6" id="KW-0808">Transferase</keyword>
<feature type="domain" description="Fringe-like glycosyltransferase" evidence="12">
    <location>
        <begin position="12"/>
        <end position="110"/>
    </location>
</feature>
<dbReference type="AlphaFoldDB" id="A0A8T0DIA6"/>
<evidence type="ECO:0000313" key="13">
    <source>
        <dbReference type="EMBL" id="KAF8567603.1"/>
    </source>
</evidence>
<sequence length="158" mass="18169">MRAAVRHIYQYADQYDFFLKTDDDTYIVIENLLAVLRSYSPEDRFMLGHWFPSHTQGGYLSGGAGYVLSRATLKRLVEEAIDKNRYCPSFDEDKEDVKISTCGQAVGVQVHTNFDEHGIDRFNWQSPEQILRIGFWNTPAWSPPKAAFDFTPVVRAQV</sequence>
<keyword evidence="5" id="KW-0328">Glycosyltransferase</keyword>
<dbReference type="GO" id="GO:0016263">
    <property type="term" value="F:glycoprotein-N-acetylgalactosamine 3-beta-galactosyltransferase activity"/>
    <property type="evidence" value="ECO:0007669"/>
    <property type="project" value="UniProtKB-EC"/>
</dbReference>
<dbReference type="Pfam" id="PF02434">
    <property type="entry name" value="Fringe"/>
    <property type="match status" value="1"/>
</dbReference>
<keyword evidence="11" id="KW-0472">Membrane</keyword>
<keyword evidence="10" id="KW-1133">Transmembrane helix</keyword>
<keyword evidence="9" id="KW-0735">Signal-anchor</keyword>
<evidence type="ECO:0000256" key="1">
    <source>
        <dbReference type="ARBA" id="ARBA00004606"/>
    </source>
</evidence>
<comment type="caution">
    <text evidence="13">The sequence shown here is derived from an EMBL/GenBank/DDBJ whole genome shotgun (WGS) entry which is preliminary data.</text>
</comment>
<organism evidence="13 14">
    <name type="scientific">Paragonimus westermani</name>
    <dbReference type="NCBI Taxonomy" id="34504"/>
    <lineage>
        <taxon>Eukaryota</taxon>
        <taxon>Metazoa</taxon>
        <taxon>Spiralia</taxon>
        <taxon>Lophotrochozoa</taxon>
        <taxon>Platyhelminthes</taxon>
        <taxon>Trematoda</taxon>
        <taxon>Digenea</taxon>
        <taxon>Plagiorchiida</taxon>
        <taxon>Troglotremata</taxon>
        <taxon>Troglotrematidae</taxon>
        <taxon>Paragonimus</taxon>
    </lineage>
</organism>
<dbReference type="Gene3D" id="3.90.550.50">
    <property type="match status" value="1"/>
</dbReference>
<keyword evidence="14" id="KW-1185">Reference proteome</keyword>
<evidence type="ECO:0000256" key="4">
    <source>
        <dbReference type="ARBA" id="ARBA00012557"/>
    </source>
</evidence>
<evidence type="ECO:0000256" key="6">
    <source>
        <dbReference type="ARBA" id="ARBA00022679"/>
    </source>
</evidence>
<dbReference type="PANTHER" id="PTHR23033">
    <property type="entry name" value="BETA1,3-GALACTOSYLTRANSFERASE"/>
    <property type="match status" value="1"/>
</dbReference>
<accession>A0A8T0DIA6</accession>
<evidence type="ECO:0000256" key="11">
    <source>
        <dbReference type="ARBA" id="ARBA00023136"/>
    </source>
</evidence>
<evidence type="ECO:0000256" key="9">
    <source>
        <dbReference type="ARBA" id="ARBA00022968"/>
    </source>
</evidence>
<dbReference type="EMBL" id="JTDF01003671">
    <property type="protein sequence ID" value="KAF8567603.1"/>
    <property type="molecule type" value="Genomic_DNA"/>
</dbReference>
<proteinExistence type="inferred from homology"/>
<keyword evidence="8" id="KW-0547">Nucleotide-binding</keyword>
<evidence type="ECO:0000256" key="10">
    <source>
        <dbReference type="ARBA" id="ARBA00022989"/>
    </source>
</evidence>
<evidence type="ECO:0000256" key="8">
    <source>
        <dbReference type="ARBA" id="ARBA00022741"/>
    </source>
</evidence>
<evidence type="ECO:0000256" key="2">
    <source>
        <dbReference type="ARBA" id="ARBA00004922"/>
    </source>
</evidence>
<dbReference type="Proteomes" id="UP000699462">
    <property type="component" value="Unassembled WGS sequence"/>
</dbReference>
<evidence type="ECO:0000256" key="5">
    <source>
        <dbReference type="ARBA" id="ARBA00022676"/>
    </source>
</evidence>
<dbReference type="InterPro" id="IPR003378">
    <property type="entry name" value="Fringe-like_glycosylTrfase"/>
</dbReference>
<dbReference type="InterPro" id="IPR026050">
    <property type="entry name" value="C1GALT1/C1GALT1_chp1"/>
</dbReference>
<comment type="pathway">
    <text evidence="2">Protein modification; protein glycosylation.</text>
</comment>
<dbReference type="PANTHER" id="PTHR23033:SF14">
    <property type="entry name" value="GLYCOPROTEIN-N-ACETYLGALACTOSAMINE 3-BETA-GALACTOSYLTRANSFERASE 1-RELATED"/>
    <property type="match status" value="1"/>
</dbReference>
<dbReference type="GO" id="GO:0000166">
    <property type="term" value="F:nucleotide binding"/>
    <property type="evidence" value="ECO:0007669"/>
    <property type="project" value="UniProtKB-KW"/>
</dbReference>
<evidence type="ECO:0000256" key="3">
    <source>
        <dbReference type="ARBA" id="ARBA00006462"/>
    </source>
</evidence>
<keyword evidence="7" id="KW-0812">Transmembrane</keyword>
<evidence type="ECO:0000259" key="12">
    <source>
        <dbReference type="Pfam" id="PF02434"/>
    </source>
</evidence>
<comment type="similarity">
    <text evidence="3">Belongs to the glycosyltransferase 31 family. Beta3-Gal-T subfamily.</text>
</comment>
<evidence type="ECO:0000313" key="14">
    <source>
        <dbReference type="Proteomes" id="UP000699462"/>
    </source>
</evidence>
<dbReference type="GO" id="GO:0016020">
    <property type="term" value="C:membrane"/>
    <property type="evidence" value="ECO:0007669"/>
    <property type="project" value="UniProtKB-SubCell"/>
</dbReference>
<dbReference type="OrthoDB" id="6268830at2759"/>